<dbReference type="EMBL" id="OC988784">
    <property type="protein sequence ID" value="CAG4645439.1"/>
    <property type="molecule type" value="Genomic_DNA"/>
</dbReference>
<dbReference type="GO" id="GO:0007186">
    <property type="term" value="P:G protein-coupled receptor signaling pathway"/>
    <property type="evidence" value="ECO:0007669"/>
    <property type="project" value="InterPro"/>
</dbReference>
<evidence type="ECO:0000313" key="3">
    <source>
        <dbReference type="EMBL" id="CAG4645439.1"/>
    </source>
</evidence>
<dbReference type="PANTHER" id="PTHR23252">
    <property type="entry name" value="INTIMAL THICKNESS RECEPTOR-RELATED"/>
    <property type="match status" value="1"/>
</dbReference>
<evidence type="ECO:0000256" key="1">
    <source>
        <dbReference type="SAM" id="Phobius"/>
    </source>
</evidence>
<feature type="transmembrane region" description="Helical" evidence="1">
    <location>
        <begin position="441"/>
        <end position="462"/>
    </location>
</feature>
<keyword evidence="1" id="KW-0812">Transmembrane</keyword>
<reference evidence="3" key="1">
    <citation type="submission" date="2021-04" db="EMBL/GenBank/DDBJ databases">
        <authorList>
            <person name="Cornetti L."/>
        </authorList>
    </citation>
    <scope>NUCLEOTIDE SEQUENCE</scope>
</reference>
<protein>
    <submittedName>
        <fullName evidence="3">EOG090X03T7</fullName>
    </submittedName>
</protein>
<accession>A0A9N6WVN1</accession>
<gene>
    <name evidence="3" type="primary">EOG090X03T7</name>
</gene>
<feature type="transmembrane region" description="Helical" evidence="1">
    <location>
        <begin position="268"/>
        <end position="289"/>
    </location>
</feature>
<dbReference type="InterPro" id="IPR019336">
    <property type="entry name" value="GPR180/TMEM145_TM"/>
</dbReference>
<keyword evidence="1" id="KW-1133">Transmembrane helix</keyword>
<feature type="transmembrane region" description="Helical" evidence="1">
    <location>
        <begin position="309"/>
        <end position="328"/>
    </location>
</feature>
<keyword evidence="1" id="KW-0472">Membrane</keyword>
<evidence type="ECO:0000259" key="2">
    <source>
        <dbReference type="Pfam" id="PF10192"/>
    </source>
</evidence>
<dbReference type="Pfam" id="PF10192">
    <property type="entry name" value="GPR180-TMEM145_TM"/>
    <property type="match status" value="1"/>
</dbReference>
<sequence>MIRRPPRSTRSEFYSPTIPLTMNLKLLIFLVTFLLHASTSLHLKGSWRTGDFFHFLVKFGFQKTILQNRGETQGYIYGNITSNENVTHPVTLAVLDRGYFLEYYGNSSVANRELACALMTKKISSVAYDSQCFDDGKEDFLRKVPCPLNGLCVDEDKQENVVKGHQFTYAIQDLVQPRFWYISFVACHRDPSKNCTWKPVSEDYTINYDIHLVNGNPYSKHQNPLEYEFSFDKQDTVEIYLATLAGYICLLPLQLYAVMRQKHPVPRLFTIGLVLGLSGEFFNVIHSLKFAFDGIGFMSVAILGDVMDILSQTLLMLLLLLLAKGWAVTHMDLSNKPLMFIIWALYGIIHVLLYVWYLTKVEVIDDIDEYQTWPGWLILVLRTAIMAWFLHSLRTTMAYEHQKEKLDFFLHFGAASLVWFIYLPIVALIALQVSALWRAKLLLGITCSANFFAYAVMSHLLWPTRSQQYFLLADDADLGDELEEFNEAPHVRQSNEVNSRAQDLDLRFTHLGL</sequence>
<feature type="transmembrane region" description="Helical" evidence="1">
    <location>
        <begin position="412"/>
        <end position="435"/>
    </location>
</feature>
<dbReference type="InterPro" id="IPR047831">
    <property type="entry name" value="GPR180/TMEM145"/>
</dbReference>
<feature type="transmembrane region" description="Helical" evidence="1">
    <location>
        <begin position="239"/>
        <end position="256"/>
    </location>
</feature>
<feature type="domain" description="GPR180/TMEM145 transmembrane" evidence="2">
    <location>
        <begin position="249"/>
        <end position="457"/>
    </location>
</feature>
<organism evidence="3">
    <name type="scientific">Lynceus sp. MCZ IZ 141354</name>
    <dbReference type="NCBI Taxonomy" id="1930659"/>
    <lineage>
        <taxon>Eukaryota</taxon>
        <taxon>Metazoa</taxon>
        <taxon>Ecdysozoa</taxon>
        <taxon>Arthropoda</taxon>
        <taxon>Crustacea</taxon>
        <taxon>Branchiopoda</taxon>
        <taxon>Diplostraca</taxon>
        <taxon>Laevicaudata</taxon>
        <taxon>Lynceidae</taxon>
        <taxon>Lynceus</taxon>
    </lineage>
</organism>
<dbReference type="GO" id="GO:0019236">
    <property type="term" value="P:response to pheromone"/>
    <property type="evidence" value="ECO:0007669"/>
    <property type="project" value="InterPro"/>
</dbReference>
<feature type="transmembrane region" description="Helical" evidence="1">
    <location>
        <begin position="340"/>
        <end position="358"/>
    </location>
</feature>
<proteinExistence type="predicted"/>
<dbReference type="AlphaFoldDB" id="A0A9N6WVN1"/>
<dbReference type="PANTHER" id="PTHR23252:SF43">
    <property type="entry name" value="INTIMAL THICKNESS RELATED RECEPTOR IRP DOMAIN-CONTAINING PROTEIN"/>
    <property type="match status" value="1"/>
</dbReference>
<name>A0A9N6WVN1_9CRUS</name>
<feature type="transmembrane region" description="Helical" evidence="1">
    <location>
        <begin position="373"/>
        <end position="391"/>
    </location>
</feature>